<dbReference type="Proteomes" id="UP000188879">
    <property type="component" value="Unassembled WGS sequence"/>
</dbReference>
<protein>
    <recommendedName>
        <fullName evidence="3">DUF3108 domain-containing protein</fullName>
    </recommendedName>
</protein>
<organism evidence="1 2">
    <name type="scientific">Teichococcus deserti</name>
    <dbReference type="NCBI Taxonomy" id="1817963"/>
    <lineage>
        <taxon>Bacteria</taxon>
        <taxon>Pseudomonadati</taxon>
        <taxon>Pseudomonadota</taxon>
        <taxon>Alphaproteobacteria</taxon>
        <taxon>Acetobacterales</taxon>
        <taxon>Roseomonadaceae</taxon>
        <taxon>Roseomonas</taxon>
    </lineage>
</organism>
<dbReference type="Pfam" id="PF11306">
    <property type="entry name" value="DUF3108"/>
    <property type="match status" value="1"/>
</dbReference>
<comment type="caution">
    <text evidence="1">The sequence shown here is derived from an EMBL/GenBank/DDBJ whole genome shotgun (WGS) entry which is preliminary data.</text>
</comment>
<gene>
    <name evidence="1" type="ORF">BKE38_09675</name>
</gene>
<dbReference type="InterPro" id="IPR021457">
    <property type="entry name" value="DUF3108"/>
</dbReference>
<reference evidence="1 2" key="1">
    <citation type="submission" date="2016-10" db="EMBL/GenBank/DDBJ databases">
        <title>Draft Genome sequence of Roseomonas sp. strain M3.</title>
        <authorList>
            <person name="Subhash Y."/>
            <person name="Lee S."/>
        </authorList>
    </citation>
    <scope>NUCLEOTIDE SEQUENCE [LARGE SCALE GENOMIC DNA]</scope>
    <source>
        <strain evidence="1 2">M3</strain>
    </source>
</reference>
<dbReference type="AlphaFoldDB" id="A0A1V2H3K3"/>
<evidence type="ECO:0008006" key="3">
    <source>
        <dbReference type="Google" id="ProtNLM"/>
    </source>
</evidence>
<evidence type="ECO:0000313" key="1">
    <source>
        <dbReference type="EMBL" id="ONG55010.1"/>
    </source>
</evidence>
<keyword evidence="2" id="KW-1185">Reference proteome</keyword>
<name>A0A1V2H3K3_9PROT</name>
<dbReference type="EMBL" id="MLCO01000077">
    <property type="protein sequence ID" value="ONG55010.1"/>
    <property type="molecule type" value="Genomic_DNA"/>
</dbReference>
<accession>A0A1V2H3K3</accession>
<sequence length="241" mass="26550">MRAVYSVQAAGMQVMRVEAVFDLDNPSRYRIESSFRFTGMAGWFANGRQANRVDGVWVNNAARPVRYVGDGLWRGEPRQTVLEYPANQPVARVMVPAEDPDREPVPEALQRGTVDSLTALAQLTRNIATTGRCEGRAAIYDGRRRADMAARTLGRDRLTAQGGSWGGEAVRCGFEARQLAGFKRDDGPDAREPQEGTAWMAAPMAGAPIIPVRVEMPGRWLGRLTALLVEIKPAQQQAELR</sequence>
<proteinExistence type="predicted"/>
<evidence type="ECO:0000313" key="2">
    <source>
        <dbReference type="Proteomes" id="UP000188879"/>
    </source>
</evidence>